<dbReference type="GO" id="GO:0005778">
    <property type="term" value="C:peroxisomal membrane"/>
    <property type="evidence" value="ECO:0007669"/>
    <property type="project" value="UniProtKB-SubCell"/>
</dbReference>
<evidence type="ECO:0000256" key="1">
    <source>
        <dbReference type="ARBA" id="ARBA00004502"/>
    </source>
</evidence>
<evidence type="ECO:0000259" key="22">
    <source>
        <dbReference type="Pfam" id="PF00501"/>
    </source>
</evidence>
<dbReference type="Gene3D" id="3.30.300.30">
    <property type="match status" value="1"/>
</dbReference>
<keyword evidence="13 21" id="KW-1133">Transmembrane helix</keyword>
<keyword evidence="25" id="KW-1185">Reference proteome</keyword>
<dbReference type="GO" id="GO:0009898">
    <property type="term" value="C:cytoplasmic side of plasma membrane"/>
    <property type="evidence" value="ECO:0007669"/>
    <property type="project" value="TreeGrafter"/>
</dbReference>
<evidence type="ECO:0000256" key="3">
    <source>
        <dbReference type="ARBA" id="ARBA00004651"/>
    </source>
</evidence>
<dbReference type="Pfam" id="PF00501">
    <property type="entry name" value="AMP-binding"/>
    <property type="match status" value="1"/>
</dbReference>
<dbReference type="Pfam" id="PF04117">
    <property type="entry name" value="Mpv17_PMP22"/>
    <property type="match status" value="1"/>
</dbReference>
<comment type="similarity">
    <text evidence="4">Belongs to the ATP-dependent AMP-binding enzyme family.</text>
</comment>
<evidence type="ECO:0000256" key="13">
    <source>
        <dbReference type="ARBA" id="ARBA00022989"/>
    </source>
</evidence>
<keyword evidence="9" id="KW-0551">Lipid droplet</keyword>
<comment type="similarity">
    <text evidence="5">Belongs to the peroxisomal membrane protein PXMP2/4 family.</text>
</comment>
<evidence type="ECO:0000256" key="14">
    <source>
        <dbReference type="ARBA" id="ARBA00023055"/>
    </source>
</evidence>
<dbReference type="GO" id="GO:0004467">
    <property type="term" value="F:long-chain fatty acid-CoA ligase activity"/>
    <property type="evidence" value="ECO:0007669"/>
    <property type="project" value="TreeGrafter"/>
</dbReference>
<evidence type="ECO:0000256" key="5">
    <source>
        <dbReference type="ARBA" id="ARBA00006824"/>
    </source>
</evidence>
<evidence type="ECO:0000256" key="18">
    <source>
        <dbReference type="ARBA" id="ARBA00060276"/>
    </source>
</evidence>
<evidence type="ECO:0000256" key="15">
    <source>
        <dbReference type="ARBA" id="ARBA00023136"/>
    </source>
</evidence>
<comment type="subcellular location">
    <subcellularLocation>
        <location evidence="3">Cell membrane</location>
        <topology evidence="3">Multi-pass membrane protein</topology>
    </subcellularLocation>
    <subcellularLocation>
        <location evidence="1">Lipid droplet</location>
    </subcellularLocation>
    <subcellularLocation>
        <location evidence="2">Peroxisome membrane</location>
        <topology evidence="2">Multi-pass membrane protein</topology>
    </subcellularLocation>
</comment>
<keyword evidence="16" id="KW-0576">Peroxisome</keyword>
<evidence type="ECO:0000256" key="6">
    <source>
        <dbReference type="ARBA" id="ARBA00022448"/>
    </source>
</evidence>
<dbReference type="Pfam" id="PF13193">
    <property type="entry name" value="AMP-binding_C"/>
    <property type="match status" value="1"/>
</dbReference>
<dbReference type="GO" id="GO:0005324">
    <property type="term" value="F:long-chain fatty acid transmembrane transporter activity"/>
    <property type="evidence" value="ECO:0007669"/>
    <property type="project" value="TreeGrafter"/>
</dbReference>
<comment type="function">
    <text evidence="18">Acyl-CoA synthetase required for both the import of long chain fatty acids (LCFAs) (C14-C18) and the activation very long chain fatty acids (VLCFAs) (C20-C26) by esterification of the fatty acids into metabolically active CoA-thioesters for subsequent degradation or incorporation into phospholipids. The transport and fatty acyl-CoA synthetase activities are genetically separable and are thus independent activities. Esterifies VLCFAs in the peroxisome matrix. The VLCFAs are actively transported into peroxisomes by a PXA1-PXA2 heterodimeric transporter in the peroxisomal membrane.</text>
</comment>
<dbReference type="InterPro" id="IPR042099">
    <property type="entry name" value="ANL_N_sf"/>
</dbReference>
<evidence type="ECO:0000259" key="23">
    <source>
        <dbReference type="Pfam" id="PF13193"/>
    </source>
</evidence>
<evidence type="ECO:0000256" key="21">
    <source>
        <dbReference type="SAM" id="Phobius"/>
    </source>
</evidence>
<evidence type="ECO:0000256" key="7">
    <source>
        <dbReference type="ARBA" id="ARBA00022475"/>
    </source>
</evidence>
<dbReference type="FunFam" id="3.40.50.12780:FF:000019">
    <property type="entry name" value="Long-chain fatty acid transporter"/>
    <property type="match status" value="1"/>
</dbReference>
<dbReference type="GO" id="GO:0005524">
    <property type="term" value="F:ATP binding"/>
    <property type="evidence" value="ECO:0007669"/>
    <property type="project" value="UniProtKB-KW"/>
</dbReference>
<protein>
    <recommendedName>
        <fullName evidence="19">Very long-chain fatty acid transport protein</fullName>
    </recommendedName>
    <alternativeName>
        <fullName evidence="20">Very-long-chain acyl-CoA synthetase</fullName>
    </alternativeName>
</protein>
<keyword evidence="7" id="KW-1003">Cell membrane</keyword>
<keyword evidence="6" id="KW-0813">Transport</keyword>
<name>A0AAQ3LXT9_9PEZI</name>
<dbReference type="EMBL" id="CP138580">
    <property type="protein sequence ID" value="WPG97956.1"/>
    <property type="molecule type" value="Genomic_DNA"/>
</dbReference>
<keyword evidence="11" id="KW-0547">Nucleotide-binding</keyword>
<dbReference type="InterPro" id="IPR007248">
    <property type="entry name" value="Mpv17_PMP22"/>
</dbReference>
<dbReference type="Proteomes" id="UP001303373">
    <property type="component" value="Chromosome 1"/>
</dbReference>
<evidence type="ECO:0000256" key="2">
    <source>
        <dbReference type="ARBA" id="ARBA00004585"/>
    </source>
</evidence>
<keyword evidence="14" id="KW-0445">Lipid transport</keyword>
<evidence type="ECO:0000256" key="19">
    <source>
        <dbReference type="ARBA" id="ARBA00068795"/>
    </source>
</evidence>
<dbReference type="SUPFAM" id="SSF56801">
    <property type="entry name" value="Acetyl-CoA synthetase-like"/>
    <property type="match status" value="1"/>
</dbReference>
<feature type="transmembrane region" description="Helical" evidence="21">
    <location>
        <begin position="819"/>
        <end position="838"/>
    </location>
</feature>
<feature type="domain" description="AMP-binding enzyme C-terminal" evidence="23">
    <location>
        <begin position="502"/>
        <end position="568"/>
    </location>
</feature>
<evidence type="ECO:0000256" key="20">
    <source>
        <dbReference type="ARBA" id="ARBA00078285"/>
    </source>
</evidence>
<dbReference type="Gene3D" id="3.40.50.12780">
    <property type="entry name" value="N-terminal domain of ligase-like"/>
    <property type="match status" value="1"/>
</dbReference>
<dbReference type="AlphaFoldDB" id="A0AAQ3LXT9"/>
<dbReference type="InterPro" id="IPR045851">
    <property type="entry name" value="AMP-bd_C_sf"/>
</dbReference>
<keyword evidence="15 21" id="KW-0472">Membrane</keyword>
<evidence type="ECO:0000256" key="12">
    <source>
        <dbReference type="ARBA" id="ARBA00022840"/>
    </source>
</evidence>
<organism evidence="24 25">
    <name type="scientific">Acrodontium crateriforme</name>
    <dbReference type="NCBI Taxonomy" id="150365"/>
    <lineage>
        <taxon>Eukaryota</taxon>
        <taxon>Fungi</taxon>
        <taxon>Dikarya</taxon>
        <taxon>Ascomycota</taxon>
        <taxon>Pezizomycotina</taxon>
        <taxon>Dothideomycetes</taxon>
        <taxon>Dothideomycetidae</taxon>
        <taxon>Mycosphaerellales</taxon>
        <taxon>Teratosphaeriaceae</taxon>
        <taxon>Acrodontium</taxon>
    </lineage>
</organism>
<gene>
    <name evidence="24" type="ORF">R9X50_00073900</name>
</gene>
<evidence type="ECO:0000256" key="9">
    <source>
        <dbReference type="ARBA" id="ARBA00022677"/>
    </source>
</evidence>
<evidence type="ECO:0000256" key="10">
    <source>
        <dbReference type="ARBA" id="ARBA00022692"/>
    </source>
</evidence>
<evidence type="ECO:0000313" key="24">
    <source>
        <dbReference type="EMBL" id="WPG97956.1"/>
    </source>
</evidence>
<dbReference type="InterPro" id="IPR025110">
    <property type="entry name" value="AMP-bd_C"/>
</dbReference>
<dbReference type="InterPro" id="IPR020845">
    <property type="entry name" value="AMP-binding_CS"/>
</dbReference>
<evidence type="ECO:0000313" key="25">
    <source>
        <dbReference type="Proteomes" id="UP001303373"/>
    </source>
</evidence>
<keyword evidence="10 21" id="KW-0812">Transmembrane</keyword>
<proteinExistence type="inferred from homology"/>
<feature type="domain" description="AMP-dependent synthetase/ligase" evidence="22">
    <location>
        <begin position="57"/>
        <end position="386"/>
    </location>
</feature>
<evidence type="ECO:0000256" key="16">
    <source>
        <dbReference type="ARBA" id="ARBA00023140"/>
    </source>
</evidence>
<evidence type="ECO:0000256" key="8">
    <source>
        <dbReference type="ARBA" id="ARBA00022598"/>
    </source>
</evidence>
<evidence type="ECO:0000256" key="11">
    <source>
        <dbReference type="ARBA" id="ARBA00022741"/>
    </source>
</evidence>
<dbReference type="PANTHER" id="PTHR43107">
    <property type="entry name" value="LONG-CHAIN FATTY ACID TRANSPORT PROTEIN"/>
    <property type="match status" value="1"/>
</dbReference>
<dbReference type="FunFam" id="3.30.300.30:FF:000002">
    <property type="entry name" value="Long-chain fatty acid transport protein 1"/>
    <property type="match status" value="1"/>
</dbReference>
<reference evidence="24 25" key="1">
    <citation type="submission" date="2023-11" db="EMBL/GenBank/DDBJ databases">
        <title>An acidophilic fungus is an integral part of prey digestion in a carnivorous sundew plant.</title>
        <authorList>
            <person name="Tsai I.J."/>
        </authorList>
    </citation>
    <scope>NUCLEOTIDE SEQUENCE [LARGE SCALE GENOMIC DNA]</scope>
    <source>
        <strain evidence="24">169a</strain>
    </source>
</reference>
<evidence type="ECO:0000256" key="4">
    <source>
        <dbReference type="ARBA" id="ARBA00006432"/>
    </source>
</evidence>
<dbReference type="InterPro" id="IPR000873">
    <property type="entry name" value="AMP-dep_synth/lig_dom"/>
</dbReference>
<keyword evidence="12" id="KW-0067">ATP-binding</keyword>
<keyword evidence="8" id="KW-0436">Ligase</keyword>
<sequence>MAIAATAAVAGATAAAAYLNAKLHIRKDLADIMELRKATALAQKLAEQKRCSMWYLFEEQAHSRTNERCMWYRSSPAEDAQEYTWTEVYDHSCRWAQFLLENGVRPGELVGTYLQNSADFMFNILGSWAIGCAPAMINYNLSGEGLMHCLKISESRLLIVDDEADCRARVEEMRHRIENELGMRIIVLNAETRAAIFARGALRPDDAMRKDVMPRDPVFLIYTSGTTGLPKACAFENMRTYSLGTNRIRTTGIGQGETWYNCMPLYHGTGVVSAASCLISGVQIAIGRKFSVRNFWRDIHDSDANGFIYVGETARYLLAAPPSELDKGHKLKTIYGNGMRPDVWNKFKERFDIPQISEFFASTEGMLGLVNNARGPYHDNPPHVGHHGFLIRYLRHNFYVPVQIDYESGSIWRDPKTGFARRTSYEEGGEILVKVNDKAEFIGYWKNKEATDKRFERDVFCKGDLYYRSGDALRRDSDGRWYFMDRLGDTFRWKSENVSTAEVGEALGRFPGVVEANVYGVEIPGHEGRAGCATIYIRPEERETFDYQALLQHTRNELPKYAVPIFLRQIESPTPSHNNKQNKVPLRKEGVDPAKIAAGEAGKHDAIFWVKPGSDTYEPFTDDDWNTLVAVLAALSNIFGQWISCYQSNVPFSIDRSDFAVFVVYNILSCPPNALWQGWLEAQFPGYTEKLTTIGKEKAIDDAVMGSSSAVRKDEKDTLRQRVDENAISDASTLLIKDSKAHRLNLNNTAIKFALDQTLGATFNTVLFIVGVALLRGQALDVVCTKVKDEFWPLIYTSQKLWPAVSVISFTLIPVERRMLFGSLVGFFWGAYLSLVSGEKR</sequence>
<accession>A0AAQ3LXT9</accession>
<dbReference type="GO" id="GO:0044539">
    <property type="term" value="P:long-chain fatty acid import into cell"/>
    <property type="evidence" value="ECO:0007669"/>
    <property type="project" value="TreeGrafter"/>
</dbReference>
<dbReference type="PANTHER" id="PTHR43107:SF6">
    <property type="entry name" value="ACYL-COA SYNTHETASE FAMILY PROTEIN (CEFD1), PUTATIVE (AFU_ORTHOLOGUE AFUA_6G03630)-RELATED"/>
    <property type="match status" value="1"/>
</dbReference>
<evidence type="ECO:0000256" key="17">
    <source>
        <dbReference type="ARBA" id="ARBA00051585"/>
    </source>
</evidence>
<comment type="catalytic activity">
    <reaction evidence="17">
        <text>a very long-chain fatty acid + ATP + CoA = a very long-chain fatty acyl-CoA + AMP + diphosphate</text>
        <dbReference type="Rhea" id="RHEA:54536"/>
        <dbReference type="ChEBI" id="CHEBI:30616"/>
        <dbReference type="ChEBI" id="CHEBI:33019"/>
        <dbReference type="ChEBI" id="CHEBI:57287"/>
        <dbReference type="ChEBI" id="CHEBI:58950"/>
        <dbReference type="ChEBI" id="CHEBI:138261"/>
        <dbReference type="ChEBI" id="CHEBI:456215"/>
    </reaction>
</comment>
<dbReference type="PROSITE" id="PS00455">
    <property type="entry name" value="AMP_BINDING"/>
    <property type="match status" value="1"/>
</dbReference>
<dbReference type="GO" id="GO:0005811">
    <property type="term" value="C:lipid droplet"/>
    <property type="evidence" value="ECO:0007669"/>
    <property type="project" value="UniProtKB-SubCell"/>
</dbReference>